<comment type="similarity">
    <text evidence="2 7">Belongs to the PLPL family.</text>
</comment>
<dbReference type="InterPro" id="IPR002641">
    <property type="entry name" value="PNPLA_dom"/>
</dbReference>
<keyword evidence="7" id="KW-0812">Transmembrane</keyword>
<dbReference type="Proteomes" id="UP000242877">
    <property type="component" value="Unassembled WGS sequence"/>
</dbReference>
<protein>
    <recommendedName>
        <fullName evidence="7">Patatin-like phospholipase domain-containing protein</fullName>
        <ecNumber evidence="7">3.1.1.-</ecNumber>
    </recommendedName>
</protein>
<organism evidence="10 11">
    <name type="scientific">Ascosphaera apis ARSEF 7405</name>
    <dbReference type="NCBI Taxonomy" id="392613"/>
    <lineage>
        <taxon>Eukaryota</taxon>
        <taxon>Fungi</taxon>
        <taxon>Dikarya</taxon>
        <taxon>Ascomycota</taxon>
        <taxon>Pezizomycotina</taxon>
        <taxon>Eurotiomycetes</taxon>
        <taxon>Eurotiomycetidae</taxon>
        <taxon>Onygenales</taxon>
        <taxon>Ascosphaeraceae</taxon>
        <taxon>Ascosphaera</taxon>
    </lineage>
</organism>
<evidence type="ECO:0000256" key="8">
    <source>
        <dbReference type="SAM" id="MobiDB-lite"/>
    </source>
</evidence>
<dbReference type="EC" id="3.1.1.-" evidence="7"/>
<evidence type="ECO:0000256" key="1">
    <source>
        <dbReference type="ARBA" id="ARBA00002682"/>
    </source>
</evidence>
<keyword evidence="5 6" id="KW-0443">Lipid metabolism</keyword>
<dbReference type="Pfam" id="PF01734">
    <property type="entry name" value="Patatin"/>
    <property type="match status" value="1"/>
</dbReference>
<evidence type="ECO:0000256" key="2">
    <source>
        <dbReference type="ARBA" id="ARBA00006104"/>
    </source>
</evidence>
<evidence type="ECO:0000259" key="9">
    <source>
        <dbReference type="PROSITE" id="PS51635"/>
    </source>
</evidence>
<evidence type="ECO:0000256" key="5">
    <source>
        <dbReference type="ARBA" id="ARBA00023098"/>
    </source>
</evidence>
<dbReference type="PANTHER" id="PTHR14226">
    <property type="entry name" value="NEUROPATHY TARGET ESTERASE/SWISS CHEESE D.MELANOGASTER"/>
    <property type="match status" value="1"/>
</dbReference>
<dbReference type="InterPro" id="IPR021771">
    <property type="entry name" value="Triacylglycerol_lipase_N"/>
</dbReference>
<feature type="domain" description="PNPLA" evidence="9">
    <location>
        <begin position="274"/>
        <end position="465"/>
    </location>
</feature>
<gene>
    <name evidence="10" type="ORF">AAP_05072</name>
</gene>
<keyword evidence="3 6" id="KW-0378">Hydrolase</keyword>
<dbReference type="GO" id="GO:0004806">
    <property type="term" value="F:triacylglycerol lipase activity"/>
    <property type="evidence" value="ECO:0007669"/>
    <property type="project" value="EnsemblFungi"/>
</dbReference>
<dbReference type="GO" id="GO:0016020">
    <property type="term" value="C:membrane"/>
    <property type="evidence" value="ECO:0007669"/>
    <property type="project" value="UniProtKB-SubCell"/>
</dbReference>
<comment type="subcellular location">
    <subcellularLocation>
        <location evidence="7">Membrane</location>
        <topology evidence="7">Single-pass membrane protein</topology>
    </subcellularLocation>
</comment>
<evidence type="ECO:0000256" key="7">
    <source>
        <dbReference type="RuleBase" id="RU362055"/>
    </source>
</evidence>
<dbReference type="PROSITE" id="PS51635">
    <property type="entry name" value="PNPLA"/>
    <property type="match status" value="1"/>
</dbReference>
<dbReference type="GO" id="GO:0006642">
    <property type="term" value="P:triglyceride mobilization"/>
    <property type="evidence" value="ECO:0007669"/>
    <property type="project" value="EnsemblFungi"/>
</dbReference>
<reference evidence="10 11" key="1">
    <citation type="journal article" date="2016" name="Genome Biol. Evol.">
        <title>Divergent and convergent evolution of fungal pathogenicity.</title>
        <authorList>
            <person name="Shang Y."/>
            <person name="Xiao G."/>
            <person name="Zheng P."/>
            <person name="Cen K."/>
            <person name="Zhan S."/>
            <person name="Wang C."/>
        </authorList>
    </citation>
    <scope>NUCLEOTIDE SEQUENCE [LARGE SCALE GENOMIC DNA]</scope>
    <source>
        <strain evidence="10 11">ARSEF 7405</strain>
    </source>
</reference>
<dbReference type="GO" id="GO:0005811">
    <property type="term" value="C:lipid droplet"/>
    <property type="evidence" value="ECO:0007669"/>
    <property type="project" value="EnsemblFungi"/>
</dbReference>
<dbReference type="Pfam" id="PF11815">
    <property type="entry name" value="DUF3336"/>
    <property type="match status" value="1"/>
</dbReference>
<keyword evidence="4 6" id="KW-0442">Lipid degradation</keyword>
<keyword evidence="7" id="KW-1133">Transmembrane helix</keyword>
<feature type="region of interest" description="Disordered" evidence="8">
    <location>
        <begin position="634"/>
        <end position="697"/>
    </location>
</feature>
<dbReference type="SUPFAM" id="SSF52151">
    <property type="entry name" value="FabD/lysophospholipase-like"/>
    <property type="match status" value="1"/>
</dbReference>
<sequence>MNGCKEEHLKQTSALLDGDTRFISDADLDSFQAALGAHDSLPLVALNDWMPIHQRVRKLDSRKRAPRRSKDETREGYLYTILKWPLLFFVAGWILGLSLLYLCTRIYIALYEHFFTWTGKRETLRRKLRESDNYEAWKEAARNLDHYLGNDRWKEKDEYAYYDYIIVNKITGQLKRLRTRAEKEENLSDAEIDSGAAIYELLTILEGCVKSSFGGVENPRLYSETYIGTQHLVQEFVNEVEAALQCLLKTRHMSIDEKYDLFSRLDRNLGRTALCLSGGATFAYYHFGVVKALLDTDCLPTIVSGTSGGALVAALLCTRTDDELRQLLIPALAHKIKACEESFWEWWGRWRRTGARFDAMDWADKCSWFCRGSLTFREAYERTGRVLNVTCVPSDPHSPTILANYLSCPDCVIWSAVLASAAVPGILNPVVLMMKKPDGTLAPYSFGNKWKDGSLRTDIPLNSLNMHFNVTFPIVSQVNPHISLFFFNPRGTVGRPVTHRKGRGWRGGFVGSAIEQFIKLDLMKWLKVLRHLELLPRPLGQDWSEIWLQRFGGVVTIWPKSVISDLYYILTDPTPERLARMIKEGQSATFPKVLFIRNRMKLGRVIAKGLRLNKEHGEEDRLPTRPMADATMYFHNDTDGGADDHRDTSGVDQPQTPSSPWDRSNVFEELRRQSTVFFGDEYDTAGSENGTDQEKDM</sequence>
<feature type="active site" description="Nucleophile" evidence="6">
    <location>
        <position position="307"/>
    </location>
</feature>
<feature type="active site" description="Proton acceptor" evidence="6">
    <location>
        <position position="452"/>
    </location>
</feature>
<proteinExistence type="inferred from homology"/>
<comment type="caution">
    <text evidence="10">The sequence shown here is derived from an EMBL/GenBank/DDBJ whole genome shotgun (WGS) entry which is preliminary data.</text>
</comment>
<dbReference type="Gene3D" id="3.40.1090.10">
    <property type="entry name" value="Cytosolic phospholipase A2 catalytic domain"/>
    <property type="match status" value="2"/>
</dbReference>
<dbReference type="EMBL" id="AZGZ01000027">
    <property type="protein sequence ID" value="KZZ88251.1"/>
    <property type="molecule type" value="Genomic_DNA"/>
</dbReference>
<dbReference type="InterPro" id="IPR050301">
    <property type="entry name" value="NTE"/>
</dbReference>
<accession>A0A167W0A7</accession>
<dbReference type="PANTHER" id="PTHR14226:SF66">
    <property type="entry name" value="TRIACYLGLYCEROL LIPASE PTL2"/>
    <property type="match status" value="1"/>
</dbReference>
<feature type="short sequence motif" description="GXSXG" evidence="6">
    <location>
        <begin position="305"/>
        <end position="309"/>
    </location>
</feature>
<feature type="compositionally biased region" description="Basic and acidic residues" evidence="8">
    <location>
        <begin position="636"/>
        <end position="649"/>
    </location>
</feature>
<keyword evidence="7" id="KW-0472">Membrane</keyword>
<dbReference type="CDD" id="cd07232">
    <property type="entry name" value="Pat_PLPL"/>
    <property type="match status" value="1"/>
</dbReference>
<comment type="caution">
    <text evidence="6">Lacks conserved residue(s) required for the propagation of feature annotation.</text>
</comment>
<feature type="compositionally biased region" description="Polar residues" evidence="8">
    <location>
        <begin position="650"/>
        <end position="662"/>
    </location>
</feature>
<dbReference type="GO" id="GO:1990748">
    <property type="term" value="P:cellular detoxification"/>
    <property type="evidence" value="ECO:0007669"/>
    <property type="project" value="EnsemblFungi"/>
</dbReference>
<evidence type="ECO:0000313" key="10">
    <source>
        <dbReference type="EMBL" id="KZZ88251.1"/>
    </source>
</evidence>
<evidence type="ECO:0000256" key="6">
    <source>
        <dbReference type="PROSITE-ProRule" id="PRU01161"/>
    </source>
</evidence>
<dbReference type="OrthoDB" id="15478at2759"/>
<dbReference type="VEuPathDB" id="FungiDB:AAP_05072"/>
<comment type="function">
    <text evidence="7">Lipid hydrolase.</text>
</comment>
<evidence type="ECO:0000256" key="3">
    <source>
        <dbReference type="ARBA" id="ARBA00022801"/>
    </source>
</evidence>
<dbReference type="InterPro" id="IPR016035">
    <property type="entry name" value="Acyl_Trfase/lysoPLipase"/>
</dbReference>
<keyword evidence="11" id="KW-1185">Reference proteome</keyword>
<evidence type="ECO:0000256" key="4">
    <source>
        <dbReference type="ARBA" id="ARBA00022963"/>
    </source>
</evidence>
<feature type="transmembrane region" description="Helical" evidence="7">
    <location>
        <begin position="77"/>
        <end position="102"/>
    </location>
</feature>
<name>A0A167W0A7_9EURO</name>
<evidence type="ECO:0000313" key="11">
    <source>
        <dbReference type="Proteomes" id="UP000242877"/>
    </source>
</evidence>
<dbReference type="AlphaFoldDB" id="A0A167W0A7"/>
<comment type="function">
    <text evidence="1">Probable lipid hydrolase.</text>
</comment>
<dbReference type="GO" id="GO:0016042">
    <property type="term" value="P:lipid catabolic process"/>
    <property type="evidence" value="ECO:0007669"/>
    <property type="project" value="UniProtKB-UniRule"/>
</dbReference>